<evidence type="ECO:0000256" key="3">
    <source>
        <dbReference type="ARBA" id="ARBA00022475"/>
    </source>
</evidence>
<evidence type="ECO:0000259" key="8">
    <source>
        <dbReference type="Pfam" id="PF04290"/>
    </source>
</evidence>
<feature type="domain" description="Tripartite ATP-independent periplasmic transporters DctQ component" evidence="8">
    <location>
        <begin position="28"/>
        <end position="150"/>
    </location>
</feature>
<evidence type="ECO:0000313" key="9">
    <source>
        <dbReference type="EMBL" id="MXO70819.1"/>
    </source>
</evidence>
<evidence type="ECO:0000256" key="7">
    <source>
        <dbReference type="RuleBase" id="RU369079"/>
    </source>
</evidence>
<dbReference type="EMBL" id="WTYV01000001">
    <property type="protein sequence ID" value="MXO70819.1"/>
    <property type="molecule type" value="Genomic_DNA"/>
</dbReference>
<feature type="transmembrane region" description="Helical" evidence="7">
    <location>
        <begin position="127"/>
        <end position="148"/>
    </location>
</feature>
<dbReference type="GO" id="GO:0005886">
    <property type="term" value="C:plasma membrane"/>
    <property type="evidence" value="ECO:0007669"/>
    <property type="project" value="UniProtKB-SubCell"/>
</dbReference>
<evidence type="ECO:0000256" key="1">
    <source>
        <dbReference type="ARBA" id="ARBA00004651"/>
    </source>
</evidence>
<keyword evidence="2 7" id="KW-0813">Transport</keyword>
<dbReference type="RefSeq" id="WP_160770686.1">
    <property type="nucleotide sequence ID" value="NZ_WTYV01000001.1"/>
</dbReference>
<evidence type="ECO:0000256" key="4">
    <source>
        <dbReference type="ARBA" id="ARBA00022692"/>
    </source>
</evidence>
<comment type="function">
    <text evidence="7">Part of the tripartite ATP-independent periplasmic (TRAP) transport system.</text>
</comment>
<evidence type="ECO:0000256" key="5">
    <source>
        <dbReference type="ARBA" id="ARBA00022989"/>
    </source>
</evidence>
<proteinExistence type="inferred from homology"/>
<keyword evidence="5 7" id="KW-1133">Transmembrane helix</keyword>
<comment type="caution">
    <text evidence="9">The sequence shown here is derived from an EMBL/GenBank/DDBJ whole genome shotgun (WGS) entry which is preliminary data.</text>
</comment>
<evidence type="ECO:0000313" key="10">
    <source>
        <dbReference type="Proteomes" id="UP000466966"/>
    </source>
</evidence>
<keyword evidence="6 7" id="KW-0472">Membrane</keyword>
<dbReference type="Proteomes" id="UP000466966">
    <property type="component" value="Unassembled WGS sequence"/>
</dbReference>
<dbReference type="AlphaFoldDB" id="A0A844YTE3"/>
<comment type="subunit">
    <text evidence="7">The complex comprises the extracytoplasmic solute receptor protein and the two transmembrane proteins.</text>
</comment>
<feature type="transmembrane region" description="Helical" evidence="7">
    <location>
        <begin position="84"/>
        <end position="107"/>
    </location>
</feature>
<keyword evidence="7" id="KW-0997">Cell inner membrane</keyword>
<evidence type="ECO:0000256" key="6">
    <source>
        <dbReference type="ARBA" id="ARBA00023136"/>
    </source>
</evidence>
<comment type="caution">
    <text evidence="7">Lacks conserved residue(s) required for the propagation of feature annotation.</text>
</comment>
<keyword evidence="3" id="KW-1003">Cell membrane</keyword>
<feature type="transmembrane region" description="Helical" evidence="7">
    <location>
        <begin position="45"/>
        <end position="63"/>
    </location>
</feature>
<protein>
    <recommendedName>
        <fullName evidence="7">TRAP transporter small permease protein</fullName>
    </recommendedName>
</protein>
<keyword evidence="4 7" id="KW-0812">Transmembrane</keyword>
<organism evidence="9 10">
    <name type="scientific">Alteraurantiacibacter buctensis</name>
    <dbReference type="NCBI Taxonomy" id="1503981"/>
    <lineage>
        <taxon>Bacteria</taxon>
        <taxon>Pseudomonadati</taxon>
        <taxon>Pseudomonadota</taxon>
        <taxon>Alphaproteobacteria</taxon>
        <taxon>Sphingomonadales</taxon>
        <taxon>Erythrobacteraceae</taxon>
        <taxon>Alteraurantiacibacter</taxon>
    </lineage>
</organism>
<evidence type="ECO:0000256" key="2">
    <source>
        <dbReference type="ARBA" id="ARBA00022448"/>
    </source>
</evidence>
<keyword evidence="10" id="KW-1185">Reference proteome</keyword>
<comment type="subcellular location">
    <subcellularLocation>
        <location evidence="7">Cell inner membrane</location>
        <topology evidence="7">Multi-pass membrane protein</topology>
    </subcellularLocation>
    <subcellularLocation>
        <location evidence="1">Cell membrane</location>
        <topology evidence="1">Multi-pass membrane protein</topology>
    </subcellularLocation>
</comment>
<gene>
    <name evidence="9" type="ORF">GRI99_04120</name>
</gene>
<comment type="similarity">
    <text evidence="7">Belongs to the TRAP transporter small permease family.</text>
</comment>
<dbReference type="Pfam" id="PF04290">
    <property type="entry name" value="DctQ"/>
    <property type="match status" value="1"/>
</dbReference>
<name>A0A844YTE3_9SPHN</name>
<dbReference type="OrthoDB" id="7428219at2"/>
<dbReference type="GO" id="GO:0022857">
    <property type="term" value="F:transmembrane transporter activity"/>
    <property type="evidence" value="ECO:0007669"/>
    <property type="project" value="UniProtKB-UniRule"/>
</dbReference>
<dbReference type="InterPro" id="IPR055348">
    <property type="entry name" value="DctQ"/>
</dbReference>
<sequence length="153" mass="16431">MLKPGMLKTGLIWVGGVALLLATGIDSLAIVCRYLGFPVTGSIEMMQAVVLVSGVIALVMSTWEDSHARVHLLLDRLGPGGKALAHWLSDLTTLLFLAALLAGSVWLALDLWNGFERSELVGVPWSVLRLVVNGGLILTIVLLAIRLVRRPEA</sequence>
<accession>A0A844YTE3</accession>
<reference evidence="9 10" key="1">
    <citation type="submission" date="2019-12" db="EMBL/GenBank/DDBJ databases">
        <title>Genomic-based taxomic classification of the family Erythrobacteraceae.</title>
        <authorList>
            <person name="Xu L."/>
        </authorList>
    </citation>
    <scope>NUCLEOTIDE SEQUENCE [LARGE SCALE GENOMIC DNA]</scope>
    <source>
        <strain evidence="9 10">M0322</strain>
    </source>
</reference>